<gene>
    <name evidence="3" type="ORF">SAMN06297251_104127</name>
</gene>
<reference evidence="3 4" key="1">
    <citation type="submission" date="2017-04" db="EMBL/GenBank/DDBJ databases">
        <authorList>
            <person name="Afonso C.L."/>
            <person name="Miller P.J."/>
            <person name="Scott M.A."/>
            <person name="Spackman E."/>
            <person name="Goraichik I."/>
            <person name="Dimitrov K.M."/>
            <person name="Suarez D.L."/>
            <person name="Swayne D.E."/>
        </authorList>
    </citation>
    <scope>NUCLEOTIDE SEQUENCE [LARGE SCALE GENOMIC DNA]</scope>
    <source>
        <strain evidence="3 4">CGMCC 1.10972</strain>
    </source>
</reference>
<dbReference type="EMBL" id="FWXR01000004">
    <property type="protein sequence ID" value="SMC59115.1"/>
    <property type="molecule type" value="Genomic_DNA"/>
</dbReference>
<protein>
    <submittedName>
        <fullName evidence="3">Adenylate cyclase</fullName>
    </submittedName>
</protein>
<name>A0A1W2AEI9_9HYPH</name>
<keyword evidence="4" id="KW-1185">Reference proteome</keyword>
<dbReference type="AlphaFoldDB" id="A0A1W2AEI9"/>
<sequence>MSDRQSQAKADRSTQCPSSMPTVRTPLLHLFIAQWNAGATMVDLATDREFADMTTTMLSTLGVEPALSLGSDEAEFWPSQRTEVLDWLIRRTHQERFVDVILQELCERLLGMGVPVARMTLHLRVQHPQWQGARILWRKGVEEMDLETFGHGTLDGKEYHDSPVAEIHRGAAFLRERLTGPSASHRYDLFDTLRQEGLTDYAAWPIEHTLGRQHVVTFASDAPGGFSDADIEMLSDLVPAIAVTSEVRLKNRLARTLLETYVGPHAAEQILAGAITRGSGSTVAAAIMVCDMRDFTSISELWPRDDVIDLLNGYFDAMCEPIEAHGGEILKFIGDGLLAIFPLDRPSACADLLKAVAEAQRSMASLNERLVSDGREPLDYGIGVHVGDVMYGNIGSRKRLDFTVIGPAVNTASRLESLTKILRQRVLVSRAFAEKAGCFQALESLGRHALRGLDKEVEVFAFKADTCEYRAEG</sequence>
<dbReference type="GO" id="GO:0035556">
    <property type="term" value="P:intracellular signal transduction"/>
    <property type="evidence" value="ECO:0007669"/>
    <property type="project" value="InterPro"/>
</dbReference>
<dbReference type="SMART" id="SM00044">
    <property type="entry name" value="CYCc"/>
    <property type="match status" value="1"/>
</dbReference>
<dbReference type="Pfam" id="PF00211">
    <property type="entry name" value="Guanylate_cyc"/>
    <property type="match status" value="1"/>
</dbReference>
<dbReference type="PROSITE" id="PS50125">
    <property type="entry name" value="GUANYLATE_CYCLASE_2"/>
    <property type="match status" value="1"/>
</dbReference>
<evidence type="ECO:0000256" key="1">
    <source>
        <dbReference type="SAM" id="MobiDB-lite"/>
    </source>
</evidence>
<dbReference type="GO" id="GO:0006171">
    <property type="term" value="P:cAMP biosynthetic process"/>
    <property type="evidence" value="ECO:0007669"/>
    <property type="project" value="TreeGrafter"/>
</dbReference>
<dbReference type="Gene3D" id="3.30.70.1230">
    <property type="entry name" value="Nucleotide cyclase"/>
    <property type="match status" value="1"/>
</dbReference>
<organism evidence="3 4">
    <name type="scientific">Fulvimarina manganoxydans</name>
    <dbReference type="NCBI Taxonomy" id="937218"/>
    <lineage>
        <taxon>Bacteria</taxon>
        <taxon>Pseudomonadati</taxon>
        <taxon>Pseudomonadota</taxon>
        <taxon>Alphaproteobacteria</taxon>
        <taxon>Hyphomicrobiales</taxon>
        <taxon>Aurantimonadaceae</taxon>
        <taxon>Fulvimarina</taxon>
    </lineage>
</organism>
<dbReference type="Proteomes" id="UP000192656">
    <property type="component" value="Unassembled WGS sequence"/>
</dbReference>
<dbReference type="PANTHER" id="PTHR43081:SF11">
    <property type="entry name" value="BLR2264 PROTEIN"/>
    <property type="match status" value="1"/>
</dbReference>
<evidence type="ECO:0000313" key="4">
    <source>
        <dbReference type="Proteomes" id="UP000192656"/>
    </source>
</evidence>
<dbReference type="InterPro" id="IPR029787">
    <property type="entry name" value="Nucleotide_cyclase"/>
</dbReference>
<dbReference type="InterPro" id="IPR050697">
    <property type="entry name" value="Adenylyl/Guanylyl_Cyclase_3/4"/>
</dbReference>
<proteinExistence type="predicted"/>
<feature type="region of interest" description="Disordered" evidence="1">
    <location>
        <begin position="1"/>
        <end position="21"/>
    </location>
</feature>
<dbReference type="CDD" id="cd07302">
    <property type="entry name" value="CHD"/>
    <property type="match status" value="1"/>
</dbReference>
<accession>A0A1W2AEI9</accession>
<dbReference type="SUPFAM" id="SSF55073">
    <property type="entry name" value="Nucleotide cyclase"/>
    <property type="match status" value="1"/>
</dbReference>
<dbReference type="PANTHER" id="PTHR43081">
    <property type="entry name" value="ADENYLATE CYCLASE, TERMINAL-DIFFERENTIATION SPECIFIC-RELATED"/>
    <property type="match status" value="1"/>
</dbReference>
<evidence type="ECO:0000313" key="3">
    <source>
        <dbReference type="EMBL" id="SMC59115.1"/>
    </source>
</evidence>
<dbReference type="STRING" id="937218.SAMN06297251_104127"/>
<dbReference type="GO" id="GO:0004016">
    <property type="term" value="F:adenylate cyclase activity"/>
    <property type="evidence" value="ECO:0007669"/>
    <property type="project" value="UniProtKB-ARBA"/>
</dbReference>
<feature type="domain" description="Guanylate cyclase" evidence="2">
    <location>
        <begin position="286"/>
        <end position="416"/>
    </location>
</feature>
<evidence type="ECO:0000259" key="2">
    <source>
        <dbReference type="PROSITE" id="PS50125"/>
    </source>
</evidence>
<dbReference type="InterPro" id="IPR001054">
    <property type="entry name" value="A/G_cyclase"/>
</dbReference>